<proteinExistence type="predicted"/>
<evidence type="ECO:0000313" key="6">
    <source>
        <dbReference type="Proteomes" id="UP000580043"/>
    </source>
</evidence>
<dbReference type="RefSeq" id="WP_169143995.1">
    <property type="nucleotide sequence ID" value="NZ_JABBGA010000001.1"/>
</dbReference>
<feature type="chain" id="PRO_5032935649" evidence="4">
    <location>
        <begin position="27"/>
        <end position="222"/>
    </location>
</feature>
<comment type="caution">
    <text evidence="5">The sequence shown here is derived from an EMBL/GenBank/DDBJ whole genome shotgun (WGS) entry which is preliminary data.</text>
</comment>
<dbReference type="PANTHER" id="PTHR24201">
    <property type="entry name" value="ANK_REP_REGION DOMAIN-CONTAINING PROTEIN"/>
    <property type="match status" value="1"/>
</dbReference>
<gene>
    <name evidence="5" type="ORF">HHL15_01255</name>
</gene>
<dbReference type="PRINTS" id="PR01415">
    <property type="entry name" value="ANKYRIN"/>
</dbReference>
<name>A0A848FZR4_9RHOO</name>
<sequence>MNSPRLRLRHLLAALMALQLSLPVRADTLDDLLNAAKLGDAREVSRQVAKGMDANSTDENGNSLLILAAREDQPKVVAELLRQRGIKLNSRNAAGDSALMLASLKGHTEVASLLLGAGADFSHDGWNPLLYAAFEGRLAIVELLLAKGANPNTKAPNQATPLMFAARNGHEEVVARLLRAGADLDTLNDQKESAESWAIKNRNTDIAGLIQAERKARATQGR</sequence>
<dbReference type="Pfam" id="PF12796">
    <property type="entry name" value="Ank_2"/>
    <property type="match status" value="1"/>
</dbReference>
<dbReference type="InterPro" id="IPR002110">
    <property type="entry name" value="Ankyrin_rpt"/>
</dbReference>
<feature type="repeat" description="ANK" evidence="3">
    <location>
        <begin position="157"/>
        <end position="189"/>
    </location>
</feature>
<feature type="signal peptide" evidence="4">
    <location>
        <begin position="1"/>
        <end position="26"/>
    </location>
</feature>
<dbReference type="Gene3D" id="1.25.40.20">
    <property type="entry name" value="Ankyrin repeat-containing domain"/>
    <property type="match status" value="2"/>
</dbReference>
<reference evidence="5 6" key="1">
    <citation type="submission" date="2020-04" db="EMBL/GenBank/DDBJ databases">
        <title>Zoogloea sp. G-4-1-14 isolated from soil.</title>
        <authorList>
            <person name="Dahal R.H."/>
        </authorList>
    </citation>
    <scope>NUCLEOTIDE SEQUENCE [LARGE SCALE GENOMIC DNA]</scope>
    <source>
        <strain evidence="5 6">G-4-1-14</strain>
    </source>
</reference>
<dbReference type="AlphaFoldDB" id="A0A848FZR4"/>
<dbReference type="PROSITE" id="PS50088">
    <property type="entry name" value="ANK_REPEAT"/>
    <property type="match status" value="4"/>
</dbReference>
<feature type="repeat" description="ANK" evidence="3">
    <location>
        <begin position="124"/>
        <end position="156"/>
    </location>
</feature>
<keyword evidence="2 3" id="KW-0040">ANK repeat</keyword>
<keyword evidence="1" id="KW-0677">Repeat</keyword>
<dbReference type="InterPro" id="IPR036770">
    <property type="entry name" value="Ankyrin_rpt-contain_sf"/>
</dbReference>
<feature type="repeat" description="ANK" evidence="3">
    <location>
        <begin position="94"/>
        <end position="122"/>
    </location>
</feature>
<evidence type="ECO:0000256" key="4">
    <source>
        <dbReference type="SAM" id="SignalP"/>
    </source>
</evidence>
<organism evidence="5 6">
    <name type="scientific">Zoogloea dura</name>
    <dbReference type="NCBI Taxonomy" id="2728840"/>
    <lineage>
        <taxon>Bacteria</taxon>
        <taxon>Pseudomonadati</taxon>
        <taxon>Pseudomonadota</taxon>
        <taxon>Betaproteobacteria</taxon>
        <taxon>Rhodocyclales</taxon>
        <taxon>Zoogloeaceae</taxon>
        <taxon>Zoogloea</taxon>
    </lineage>
</organism>
<dbReference type="InterPro" id="IPR050776">
    <property type="entry name" value="Ank_Repeat/CDKN_Inhibitor"/>
</dbReference>
<dbReference type="Pfam" id="PF00023">
    <property type="entry name" value="Ank"/>
    <property type="match status" value="1"/>
</dbReference>
<evidence type="ECO:0000313" key="5">
    <source>
        <dbReference type="EMBL" id="NML24359.1"/>
    </source>
</evidence>
<evidence type="ECO:0000256" key="2">
    <source>
        <dbReference type="ARBA" id="ARBA00023043"/>
    </source>
</evidence>
<accession>A0A848FZR4</accession>
<evidence type="ECO:0000256" key="1">
    <source>
        <dbReference type="ARBA" id="ARBA00022737"/>
    </source>
</evidence>
<dbReference type="Proteomes" id="UP000580043">
    <property type="component" value="Unassembled WGS sequence"/>
</dbReference>
<dbReference type="SMART" id="SM00248">
    <property type="entry name" value="ANK"/>
    <property type="match status" value="4"/>
</dbReference>
<dbReference type="PROSITE" id="PS50297">
    <property type="entry name" value="ANK_REP_REGION"/>
    <property type="match status" value="3"/>
</dbReference>
<evidence type="ECO:0000256" key="3">
    <source>
        <dbReference type="PROSITE-ProRule" id="PRU00023"/>
    </source>
</evidence>
<feature type="repeat" description="ANK" evidence="3">
    <location>
        <begin position="60"/>
        <end position="93"/>
    </location>
</feature>
<protein>
    <submittedName>
        <fullName evidence="5">Ankyrin repeat domain-containing protein</fullName>
    </submittedName>
</protein>
<keyword evidence="6" id="KW-1185">Reference proteome</keyword>
<keyword evidence="4" id="KW-0732">Signal</keyword>
<dbReference type="SUPFAM" id="SSF48403">
    <property type="entry name" value="Ankyrin repeat"/>
    <property type="match status" value="1"/>
</dbReference>
<dbReference type="EMBL" id="JABBGA010000001">
    <property type="protein sequence ID" value="NML24359.1"/>
    <property type="molecule type" value="Genomic_DNA"/>
</dbReference>